<evidence type="ECO:0000313" key="6">
    <source>
        <dbReference type="Proteomes" id="UP000252182"/>
    </source>
</evidence>
<organism evidence="5 6">
    <name type="scientific">Ephemeroptericola cinctiostellae</name>
    <dbReference type="NCBI Taxonomy" id="2268024"/>
    <lineage>
        <taxon>Bacteria</taxon>
        <taxon>Pseudomonadati</taxon>
        <taxon>Pseudomonadota</taxon>
        <taxon>Betaproteobacteria</taxon>
        <taxon>Burkholderiales</taxon>
        <taxon>Burkholderiaceae</taxon>
        <taxon>Ephemeroptericola</taxon>
    </lineage>
</organism>
<keyword evidence="5" id="KW-0378">Hydrolase</keyword>
<feature type="active site" description="Tele-AMP-histidine intermediate" evidence="1">
    <location>
        <position position="107"/>
    </location>
</feature>
<dbReference type="InterPro" id="IPR036265">
    <property type="entry name" value="HIT-like_sf"/>
</dbReference>
<dbReference type="CDD" id="cd01276">
    <property type="entry name" value="PKCI_related"/>
    <property type="match status" value="1"/>
</dbReference>
<dbReference type="KEGG" id="hyf:DTO96_100648"/>
<feature type="domain" description="HIT" evidence="4">
    <location>
        <begin position="9"/>
        <end position="120"/>
    </location>
</feature>
<dbReference type="Proteomes" id="UP000252182">
    <property type="component" value="Chromosome"/>
</dbReference>
<feature type="short sequence motif" description="Histidine triad motif" evidence="2 3">
    <location>
        <begin position="105"/>
        <end position="109"/>
    </location>
</feature>
<dbReference type="AlphaFoldDB" id="A0A345D994"/>
<evidence type="ECO:0000259" key="4">
    <source>
        <dbReference type="PROSITE" id="PS51084"/>
    </source>
</evidence>
<dbReference type="EMBL" id="CP031124">
    <property type="protein sequence ID" value="AXF84932.1"/>
    <property type="molecule type" value="Genomic_DNA"/>
</dbReference>
<gene>
    <name evidence="5" type="ORF">DTO96_100648</name>
</gene>
<proteinExistence type="predicted"/>
<reference evidence="6" key="1">
    <citation type="submission" date="2018-07" db="EMBL/GenBank/DDBJ databases">
        <authorList>
            <person name="Kim H."/>
        </authorList>
    </citation>
    <scope>NUCLEOTIDE SEQUENCE [LARGE SCALE GENOMIC DNA]</scope>
    <source>
        <strain evidence="6">F02</strain>
    </source>
</reference>
<protein>
    <submittedName>
        <fullName evidence="5">Purine nucleoside phosphoramidase</fullName>
        <ecNumber evidence="5">3.9.1.-</ecNumber>
    </submittedName>
</protein>
<dbReference type="EC" id="3.9.1.-" evidence="5"/>
<evidence type="ECO:0000256" key="2">
    <source>
        <dbReference type="PIRSR" id="PIRSR601310-3"/>
    </source>
</evidence>
<accession>A0A345D994</accession>
<evidence type="ECO:0000256" key="1">
    <source>
        <dbReference type="PIRSR" id="PIRSR601310-1"/>
    </source>
</evidence>
<dbReference type="SUPFAM" id="SSF54197">
    <property type="entry name" value="HIT-like"/>
    <property type="match status" value="1"/>
</dbReference>
<dbReference type="InterPro" id="IPR001310">
    <property type="entry name" value="Histidine_triad_HIT"/>
</dbReference>
<sequence length="124" mass="13334">MGAHTDTCIFCKIVAGQIPARKVYEDDELIAFHDINPAAPIHLLIVPKTHIETLADVRPADEAILGRMMAIAPRLAFENGAPAMPDGGLRVIMNVGPGGGQEVYHIHLHVLAGEPPWRGFAQGI</sequence>
<dbReference type="PROSITE" id="PS51084">
    <property type="entry name" value="HIT_2"/>
    <property type="match status" value="1"/>
</dbReference>
<name>A0A345D994_9BURK</name>
<dbReference type="Gene3D" id="3.30.428.10">
    <property type="entry name" value="HIT-like"/>
    <property type="match status" value="1"/>
</dbReference>
<dbReference type="GO" id="GO:0016787">
    <property type="term" value="F:hydrolase activity"/>
    <property type="evidence" value="ECO:0007669"/>
    <property type="project" value="UniProtKB-KW"/>
</dbReference>
<dbReference type="InterPro" id="IPR011146">
    <property type="entry name" value="HIT-like"/>
</dbReference>
<keyword evidence="6" id="KW-1185">Reference proteome</keyword>
<dbReference type="Pfam" id="PF01230">
    <property type="entry name" value="HIT"/>
    <property type="match status" value="1"/>
</dbReference>
<dbReference type="PROSITE" id="PS00892">
    <property type="entry name" value="HIT_1"/>
    <property type="match status" value="1"/>
</dbReference>
<evidence type="ECO:0000313" key="5">
    <source>
        <dbReference type="EMBL" id="AXF84932.1"/>
    </source>
</evidence>
<dbReference type="PANTHER" id="PTHR23089">
    <property type="entry name" value="HISTIDINE TRIAD HIT PROTEIN"/>
    <property type="match status" value="1"/>
</dbReference>
<dbReference type="InterPro" id="IPR019808">
    <property type="entry name" value="Histidine_triad_CS"/>
</dbReference>
<evidence type="ECO:0000256" key="3">
    <source>
        <dbReference type="PROSITE-ProRule" id="PRU00464"/>
    </source>
</evidence>
<dbReference type="OrthoDB" id="9784774at2"/>
<dbReference type="PRINTS" id="PR00332">
    <property type="entry name" value="HISTRIAD"/>
</dbReference>